<protein>
    <submittedName>
        <fullName evidence="1">Uncharacterized protein</fullName>
    </submittedName>
</protein>
<gene>
    <name evidence="1" type="ORF">EI97DRAFT_113775</name>
</gene>
<reference evidence="1" key="1">
    <citation type="journal article" date="2020" name="Stud. Mycol.">
        <title>101 Dothideomycetes genomes: a test case for predicting lifestyles and emergence of pathogens.</title>
        <authorList>
            <person name="Haridas S."/>
            <person name="Albert R."/>
            <person name="Binder M."/>
            <person name="Bloem J."/>
            <person name="Labutti K."/>
            <person name="Salamov A."/>
            <person name="Andreopoulos B."/>
            <person name="Baker S."/>
            <person name="Barry K."/>
            <person name="Bills G."/>
            <person name="Bluhm B."/>
            <person name="Cannon C."/>
            <person name="Castanera R."/>
            <person name="Culley D."/>
            <person name="Daum C."/>
            <person name="Ezra D."/>
            <person name="Gonzalez J."/>
            <person name="Henrissat B."/>
            <person name="Kuo A."/>
            <person name="Liang C."/>
            <person name="Lipzen A."/>
            <person name="Lutzoni F."/>
            <person name="Magnuson J."/>
            <person name="Mondo S."/>
            <person name="Nolan M."/>
            <person name="Ohm R."/>
            <person name="Pangilinan J."/>
            <person name="Park H.-J."/>
            <person name="Ramirez L."/>
            <person name="Alfaro M."/>
            <person name="Sun H."/>
            <person name="Tritt A."/>
            <person name="Yoshinaga Y."/>
            <person name="Zwiers L.-H."/>
            <person name="Turgeon B."/>
            <person name="Goodwin S."/>
            <person name="Spatafora J."/>
            <person name="Crous P."/>
            <person name="Grigoriev I."/>
        </authorList>
    </citation>
    <scope>NUCLEOTIDE SEQUENCE</scope>
    <source>
        <strain evidence="1">CBS 379.55</strain>
    </source>
</reference>
<dbReference type="EMBL" id="ML986485">
    <property type="protein sequence ID" value="KAF2280173.1"/>
    <property type="molecule type" value="Genomic_DNA"/>
</dbReference>
<keyword evidence="2" id="KW-1185">Reference proteome</keyword>
<sequence>MVKYRPASIASPTLCPCDLELCSQRDTVPVHAAISCNFARLRMRSLSPHQGRFVAWSLWCLGFSVEPYVCTVCGPVTIFRHTAGAVGALMRWLSSWPSSATVAVIVADCAVQQQKSHRISHRQQPVCLLSSALCPNPHPSGPAVISHNNVVLKSSRITNWSSVEQGCAHHWLLVNSLTIPDDKPFEA</sequence>
<evidence type="ECO:0000313" key="2">
    <source>
        <dbReference type="Proteomes" id="UP000800097"/>
    </source>
</evidence>
<name>A0A6A6JVP2_WESOR</name>
<evidence type="ECO:0000313" key="1">
    <source>
        <dbReference type="EMBL" id="KAF2280173.1"/>
    </source>
</evidence>
<accession>A0A6A6JVP2</accession>
<dbReference type="RefSeq" id="XP_033657711.1">
    <property type="nucleotide sequence ID" value="XM_033792986.1"/>
</dbReference>
<proteinExistence type="predicted"/>
<dbReference type="AlphaFoldDB" id="A0A6A6JVP2"/>
<organism evidence="1 2">
    <name type="scientific">Westerdykella ornata</name>
    <dbReference type="NCBI Taxonomy" id="318751"/>
    <lineage>
        <taxon>Eukaryota</taxon>
        <taxon>Fungi</taxon>
        <taxon>Dikarya</taxon>
        <taxon>Ascomycota</taxon>
        <taxon>Pezizomycotina</taxon>
        <taxon>Dothideomycetes</taxon>
        <taxon>Pleosporomycetidae</taxon>
        <taxon>Pleosporales</taxon>
        <taxon>Sporormiaceae</taxon>
        <taxon>Westerdykella</taxon>
    </lineage>
</organism>
<dbReference type="GeneID" id="54546161"/>
<dbReference type="Proteomes" id="UP000800097">
    <property type="component" value="Unassembled WGS sequence"/>
</dbReference>